<dbReference type="AlphaFoldDB" id="A0A9C6TN18"/>
<feature type="domain" description="RST" evidence="9">
    <location>
        <begin position="503"/>
        <end position="574"/>
    </location>
</feature>
<sequence length="1250" mass="137474">MDFYSTVFILVHPNGYVEDTVDGPFQSSEPLLMSIHRQKSLLELKNLILRNMGELERKQISRMAYRLHVKIGPQASDCQVFWLKSDQDIQLMFGYHDSNSELRCIELYVKVEEDTISSASSKANPQVVQSENNVGRGAKRVQSPVTSPSFAFPILFENSETVDGNRSNICASPANMASGGVAVDKILPPKTGNFRGACSAFPPPTSKKHSFVGTGADLGHPPQPKMQKMVDGKGKPVENGVLLPTIEESDVYSKHFQAQGVCPNLEPPITSNPQMVLEGRVKELEIRLESKENERAALEELKVTLTAKISNMENKLKEADKEKSQLREKETASRRRIEQLEAEVKHLGCCVREAKERAHRNIMEQVHHLAPGIDFSRVHPDYQVVNGEIVNPNKDSVNNPPLSQDVASHNVNNPPLPQHVTSQNVNNPPLSQKQSQDERHLPYPVQASLQNSQTVGIQNLGKDPVPNNEVAKTLNPSSESQQYAKLHQISNQQATVNEQRGGQINRQKQVPFGMFLPILIPQLPKDRAMQLQTLFSKLKKDEIAKDSFVRLMKGIVGDQMLRLALNKVQAQLQAQTRPNQGPVRQQQPVRMATVDLGARQLNDPHALAQLHQRSMNAAADQSRMTSSAVQTMENNARKSQELDARMETQGLQPSQLSSSNSISVSQEAERSSVHVHGLNKQPQPQPQHLHFPSAYGSSGGNYRPFSGPASSSASSIRPPPHESHMSQIPHQSTGPNHLGGATQGFIGMPKLEQQNSLNDPKRLPGGSVALLNNPASQQTPNAWQPPSNKDQSSGFLSSGSYVKKEPSDMPTEQQHRQNISKIHGLPSANSAQIEQASANQGTVKDEFSRGLPVSTSMAPTTSTGLTSLNSASPSGMAQLDPSVSLSTQVPSNTSGITVRAPVKKPSVGQKKPLEALGSSPPPPPSKKQKGSGGGSVEQSIDQLNDVTAVSGVDLREEEEQLFSGPKEDSRVSEATRRAVQEEEERLILQKIPLQKKLFEIMFKYGLKGVSNDVERCLSLCVEERMRGLISNLIRMSKQRVDFEKTRHRTVVTSDVQQQIMTINRKVREEWEKRQAEAEKLRKQNDVDGNAGADGDKDKDEGRNKSSKVNKEEDDKMRTNAANVAARAAVGGDDMLSKWQLMAEQARQKREGVTDTSSGSQPAKDASRKSSASGKSTKDNHEGDKKGSTNFATSGAIRKHGRNNSLVTQTKIARSISVKDVIAVLEREPQMSKSSLIHRLYEKIHSDAQPE</sequence>
<dbReference type="PANTHER" id="PTHR15138:SF14">
    <property type="entry name" value="TRANSCRIPTION INITIATION FACTOR TFIID SUBUNIT 4"/>
    <property type="match status" value="1"/>
</dbReference>
<dbReference type="GO" id="GO:0016251">
    <property type="term" value="F:RNA polymerase II general transcription initiation factor activity"/>
    <property type="evidence" value="ECO:0007669"/>
    <property type="project" value="TreeGrafter"/>
</dbReference>
<evidence type="ECO:0000313" key="10">
    <source>
        <dbReference type="Proteomes" id="UP000515211"/>
    </source>
</evidence>
<evidence type="ECO:0000313" key="11">
    <source>
        <dbReference type="RefSeq" id="XP_052119384.1"/>
    </source>
</evidence>
<feature type="coiled-coil region" evidence="7">
    <location>
        <begin position="274"/>
        <end position="357"/>
    </location>
</feature>
<comment type="function">
    <text evidence="6">TAFs are components of the transcription factor IID (TFIID) complex that is essential for mediating regulation of RNA polymerase transcription.</text>
</comment>
<dbReference type="InterPro" id="IPR007900">
    <property type="entry name" value="TAF4_C"/>
</dbReference>
<feature type="compositionally biased region" description="Basic and acidic residues" evidence="8">
    <location>
        <begin position="1075"/>
        <end position="1085"/>
    </location>
</feature>
<comment type="similarity">
    <text evidence="2">Belongs to the TAF4 family.</text>
</comment>
<keyword evidence="4" id="KW-0804">Transcription</keyword>
<proteinExistence type="inferred from homology"/>
<dbReference type="Gene3D" id="1.10.20.10">
    <property type="entry name" value="Histone, subunit A"/>
    <property type="match status" value="1"/>
</dbReference>
<comment type="subcellular location">
    <subcellularLocation>
        <location evidence="1">Nucleus</location>
    </subcellularLocation>
</comment>
<reference evidence="11 12" key="2">
    <citation type="submission" date="2025-04" db="UniProtKB">
        <authorList>
            <consortium name="RefSeq"/>
        </authorList>
    </citation>
    <scope>IDENTIFICATION</scope>
    <source>
        <tissue evidence="11 12">Whole plant</tissue>
    </source>
</reference>
<dbReference type="GO" id="GO:0006367">
    <property type="term" value="P:transcription initiation at RNA polymerase II promoter"/>
    <property type="evidence" value="ECO:0007669"/>
    <property type="project" value="TreeGrafter"/>
</dbReference>
<dbReference type="Pfam" id="PF12174">
    <property type="entry name" value="RST"/>
    <property type="match status" value="1"/>
</dbReference>
<evidence type="ECO:0000256" key="3">
    <source>
        <dbReference type="ARBA" id="ARBA00023015"/>
    </source>
</evidence>
<evidence type="ECO:0000256" key="7">
    <source>
        <dbReference type="SAM" id="Coils"/>
    </source>
</evidence>
<feature type="region of interest" description="Disordered" evidence="8">
    <location>
        <begin position="122"/>
        <end position="142"/>
    </location>
</feature>
<keyword evidence="3" id="KW-0805">Transcription regulation</keyword>
<feature type="compositionally biased region" description="Polar residues" evidence="8">
    <location>
        <begin position="393"/>
        <end position="434"/>
    </location>
</feature>
<feature type="compositionally biased region" description="Polar residues" evidence="8">
    <location>
        <begin position="725"/>
        <end position="735"/>
    </location>
</feature>
<feature type="region of interest" description="Disordered" evidence="8">
    <location>
        <begin position="615"/>
        <end position="817"/>
    </location>
</feature>
<evidence type="ECO:0000256" key="4">
    <source>
        <dbReference type="ARBA" id="ARBA00023163"/>
    </source>
</evidence>
<feature type="compositionally biased region" description="Low complexity" evidence="8">
    <location>
        <begin position="703"/>
        <end position="716"/>
    </location>
</feature>
<evidence type="ECO:0000256" key="2">
    <source>
        <dbReference type="ARBA" id="ARBA00006178"/>
    </source>
</evidence>
<feature type="compositionally biased region" description="Polar residues" evidence="8">
    <location>
        <begin position="122"/>
        <end position="133"/>
    </location>
</feature>
<dbReference type="InterPro" id="IPR009072">
    <property type="entry name" value="Histone-fold"/>
</dbReference>
<reference evidence="10" key="1">
    <citation type="journal article" date="2016" name="Nat. Genet.">
        <title>The genome sequences of Arachis duranensis and Arachis ipaensis, the diploid ancestors of cultivated peanut.</title>
        <authorList>
            <person name="Bertioli D.J."/>
            <person name="Cannon S.B."/>
            <person name="Froenicke L."/>
            <person name="Huang G."/>
            <person name="Farmer A.D."/>
            <person name="Cannon E.K."/>
            <person name="Liu X."/>
            <person name="Gao D."/>
            <person name="Clevenger J."/>
            <person name="Dash S."/>
            <person name="Ren L."/>
            <person name="Moretzsohn M.C."/>
            <person name="Shirasawa K."/>
            <person name="Huang W."/>
            <person name="Vidigal B."/>
            <person name="Abernathy B."/>
            <person name="Chu Y."/>
            <person name="Niederhuth C.E."/>
            <person name="Umale P."/>
            <person name="Araujo A.C."/>
            <person name="Kozik A."/>
            <person name="Kim K.D."/>
            <person name="Burow M.D."/>
            <person name="Varshney R.K."/>
            <person name="Wang X."/>
            <person name="Zhang X."/>
            <person name="Barkley N."/>
            <person name="Guimaraes P.M."/>
            <person name="Isobe S."/>
            <person name="Guo B."/>
            <person name="Liao B."/>
            <person name="Stalker H.T."/>
            <person name="Schmitz R.J."/>
            <person name="Scheffler B.E."/>
            <person name="Leal-Bertioli S.C."/>
            <person name="Xun X."/>
            <person name="Jackson S.A."/>
            <person name="Michelmore R."/>
            <person name="Ozias-Akins P."/>
        </authorList>
    </citation>
    <scope>NUCLEOTIDE SEQUENCE [LARGE SCALE GENOMIC DNA]</scope>
    <source>
        <strain evidence="10">cv. V14167</strain>
    </source>
</reference>
<evidence type="ECO:0000313" key="12">
    <source>
        <dbReference type="RefSeq" id="XP_052119385.1"/>
    </source>
</evidence>
<feature type="region of interest" description="Disordered" evidence="8">
    <location>
        <begin position="389"/>
        <end position="440"/>
    </location>
</feature>
<protein>
    <submittedName>
        <fullName evidence="11 12">Transcription initiation factor TFIID subunit 4b isoform X1</fullName>
    </submittedName>
</protein>
<feature type="region of interest" description="Disordered" evidence="8">
    <location>
        <begin position="1075"/>
        <end position="1119"/>
    </location>
</feature>
<keyword evidence="10" id="KW-1185">Reference proteome</keyword>
<dbReference type="RefSeq" id="XP_052119384.1">
    <property type="nucleotide sequence ID" value="XM_052263424.1"/>
</dbReference>
<feature type="compositionally biased region" description="Basic and acidic residues" evidence="8">
    <location>
        <begin position="1175"/>
        <end position="1186"/>
    </location>
</feature>
<feature type="region of interest" description="Disordered" evidence="8">
    <location>
        <begin position="850"/>
        <end position="938"/>
    </location>
</feature>
<dbReference type="InterPro" id="IPR045144">
    <property type="entry name" value="TAF4"/>
</dbReference>
<dbReference type="CDD" id="cd08045">
    <property type="entry name" value="HFD_TAF4"/>
    <property type="match status" value="1"/>
</dbReference>
<evidence type="ECO:0000256" key="1">
    <source>
        <dbReference type="ARBA" id="ARBA00004123"/>
    </source>
</evidence>
<dbReference type="InterPro" id="IPR022003">
    <property type="entry name" value="RST"/>
</dbReference>
<dbReference type="PROSITE" id="PS51879">
    <property type="entry name" value="RST"/>
    <property type="match status" value="1"/>
</dbReference>
<evidence type="ECO:0000259" key="9">
    <source>
        <dbReference type="PROSITE" id="PS51879"/>
    </source>
</evidence>
<organism evidence="10 12">
    <name type="scientific">Arachis duranensis</name>
    <name type="common">Wild peanut</name>
    <dbReference type="NCBI Taxonomy" id="130453"/>
    <lineage>
        <taxon>Eukaryota</taxon>
        <taxon>Viridiplantae</taxon>
        <taxon>Streptophyta</taxon>
        <taxon>Embryophyta</taxon>
        <taxon>Tracheophyta</taxon>
        <taxon>Spermatophyta</taxon>
        <taxon>Magnoliopsida</taxon>
        <taxon>eudicotyledons</taxon>
        <taxon>Gunneridae</taxon>
        <taxon>Pentapetalae</taxon>
        <taxon>rosids</taxon>
        <taxon>fabids</taxon>
        <taxon>Fabales</taxon>
        <taxon>Fabaceae</taxon>
        <taxon>Papilionoideae</taxon>
        <taxon>50 kb inversion clade</taxon>
        <taxon>dalbergioids sensu lato</taxon>
        <taxon>Dalbergieae</taxon>
        <taxon>Pterocarpus clade</taxon>
        <taxon>Arachis</taxon>
    </lineage>
</organism>
<feature type="compositionally biased region" description="Polar residues" evidence="8">
    <location>
        <begin position="622"/>
        <end position="634"/>
    </location>
</feature>
<feature type="compositionally biased region" description="Basic and acidic residues" evidence="8">
    <location>
        <begin position="635"/>
        <end position="646"/>
    </location>
</feature>
<evidence type="ECO:0000256" key="8">
    <source>
        <dbReference type="SAM" id="MobiDB-lite"/>
    </source>
</evidence>
<feature type="region of interest" description="Disordered" evidence="8">
    <location>
        <begin position="1142"/>
        <end position="1210"/>
    </location>
</feature>
<dbReference type="GO" id="GO:0005669">
    <property type="term" value="C:transcription factor TFIID complex"/>
    <property type="evidence" value="ECO:0007669"/>
    <property type="project" value="InterPro"/>
</dbReference>
<dbReference type="FunFam" id="1.10.20.10:FF:000015">
    <property type="entry name" value="Transcription initiation factor TFIID subunit 4B"/>
    <property type="match status" value="1"/>
</dbReference>
<dbReference type="GeneID" id="107495792"/>
<feature type="compositionally biased region" description="Basic and acidic residues" evidence="8">
    <location>
        <begin position="1093"/>
        <end position="1117"/>
    </location>
</feature>
<dbReference type="GO" id="GO:0046982">
    <property type="term" value="F:protein heterodimerization activity"/>
    <property type="evidence" value="ECO:0007669"/>
    <property type="project" value="InterPro"/>
</dbReference>
<dbReference type="PANTHER" id="PTHR15138">
    <property type="entry name" value="TRANSCRIPTION INITIATION FACTOR TFIID SUBUNIT 4"/>
    <property type="match status" value="1"/>
</dbReference>
<name>A0A9C6TN18_ARADU</name>
<evidence type="ECO:0000256" key="6">
    <source>
        <dbReference type="ARBA" id="ARBA00058775"/>
    </source>
</evidence>
<dbReference type="RefSeq" id="XP_052119385.1">
    <property type="nucleotide sequence ID" value="XM_052263425.1"/>
</dbReference>
<dbReference type="Pfam" id="PF05236">
    <property type="entry name" value="TAF4"/>
    <property type="match status" value="1"/>
</dbReference>
<feature type="compositionally biased region" description="Polar residues" evidence="8">
    <location>
        <begin position="853"/>
        <end position="896"/>
    </location>
</feature>
<dbReference type="GO" id="GO:0003677">
    <property type="term" value="F:DNA binding"/>
    <property type="evidence" value="ECO:0007669"/>
    <property type="project" value="TreeGrafter"/>
</dbReference>
<dbReference type="Proteomes" id="UP000515211">
    <property type="component" value="Chromosome 6"/>
</dbReference>
<feature type="compositionally biased region" description="Low complexity" evidence="8">
    <location>
        <begin position="649"/>
        <end position="666"/>
    </location>
</feature>
<accession>A0A9C6TN18</accession>
<evidence type="ECO:0000256" key="5">
    <source>
        <dbReference type="ARBA" id="ARBA00023242"/>
    </source>
</evidence>
<feature type="compositionally biased region" description="Polar residues" evidence="8">
    <location>
        <begin position="773"/>
        <end position="800"/>
    </location>
</feature>
<gene>
    <name evidence="11 12" type="primary">LOC107495792</name>
</gene>
<keyword evidence="5" id="KW-0539">Nucleus</keyword>
<keyword evidence="7" id="KW-0175">Coiled coil</keyword>